<dbReference type="InterPro" id="IPR052560">
    <property type="entry name" value="RdDP_mobile_element"/>
</dbReference>
<dbReference type="SUPFAM" id="SSF53098">
    <property type="entry name" value="Ribonuclease H-like"/>
    <property type="match status" value="1"/>
</dbReference>
<protein>
    <recommendedName>
        <fullName evidence="5">RNase H type-1 domain-containing protein</fullName>
    </recommendedName>
</protein>
<dbReference type="InterPro" id="IPR005135">
    <property type="entry name" value="Endo/exonuclease/phosphatase"/>
</dbReference>
<dbReference type="Gene3D" id="3.30.420.10">
    <property type="entry name" value="Ribonuclease H-like superfamily/Ribonuclease H"/>
    <property type="match status" value="1"/>
</dbReference>
<dbReference type="InterPro" id="IPR036397">
    <property type="entry name" value="RNaseH_sf"/>
</dbReference>
<dbReference type="Gene3D" id="3.60.10.10">
    <property type="entry name" value="Endonuclease/exonuclease/phosphatase"/>
    <property type="match status" value="2"/>
</dbReference>
<evidence type="ECO:0000259" key="2">
    <source>
        <dbReference type="PROSITE" id="PS50879"/>
    </source>
</evidence>
<dbReference type="PROSITE" id="PS50879">
    <property type="entry name" value="RNASE_H_1"/>
    <property type="match status" value="1"/>
</dbReference>
<evidence type="ECO:0008006" key="5">
    <source>
        <dbReference type="Google" id="ProtNLM"/>
    </source>
</evidence>
<evidence type="ECO:0000313" key="4">
    <source>
        <dbReference type="Proteomes" id="UP000499080"/>
    </source>
</evidence>
<dbReference type="InterPro" id="IPR036691">
    <property type="entry name" value="Endo/exonu/phosph_ase_sf"/>
</dbReference>
<organism evidence="3 4">
    <name type="scientific">Araneus ventricosus</name>
    <name type="common">Orbweaver spider</name>
    <name type="synonym">Epeira ventricosa</name>
    <dbReference type="NCBI Taxonomy" id="182803"/>
    <lineage>
        <taxon>Eukaryota</taxon>
        <taxon>Metazoa</taxon>
        <taxon>Ecdysozoa</taxon>
        <taxon>Arthropoda</taxon>
        <taxon>Chelicerata</taxon>
        <taxon>Arachnida</taxon>
        <taxon>Araneae</taxon>
        <taxon>Araneomorphae</taxon>
        <taxon>Entelegynae</taxon>
        <taxon>Araneoidea</taxon>
        <taxon>Araneidae</taxon>
        <taxon>Araneus</taxon>
    </lineage>
</organism>
<dbReference type="InterPro" id="IPR002156">
    <property type="entry name" value="RNaseH_domain"/>
</dbReference>
<gene>
    <name evidence="3" type="primary">R1A1-elementORF2_75</name>
    <name evidence="3" type="ORF">AVEN_224671_1</name>
</gene>
<dbReference type="Pfam" id="PF00075">
    <property type="entry name" value="RNase_H"/>
    <property type="match status" value="1"/>
</dbReference>
<dbReference type="PROSITE" id="PS50878">
    <property type="entry name" value="RT_POL"/>
    <property type="match status" value="1"/>
</dbReference>
<dbReference type="Proteomes" id="UP000499080">
    <property type="component" value="Unassembled WGS sequence"/>
</dbReference>
<dbReference type="EMBL" id="BGPR01006177">
    <property type="protein sequence ID" value="GBN16658.1"/>
    <property type="molecule type" value="Genomic_DNA"/>
</dbReference>
<reference evidence="3 4" key="1">
    <citation type="journal article" date="2019" name="Sci. Rep.">
        <title>Orb-weaving spider Araneus ventricosus genome elucidates the spidroin gene catalogue.</title>
        <authorList>
            <person name="Kono N."/>
            <person name="Nakamura H."/>
            <person name="Ohtoshi R."/>
            <person name="Moran D.A.P."/>
            <person name="Shinohara A."/>
            <person name="Yoshida Y."/>
            <person name="Fujiwara M."/>
            <person name="Mori M."/>
            <person name="Tomita M."/>
            <person name="Arakawa K."/>
        </authorList>
    </citation>
    <scope>NUCLEOTIDE SEQUENCE [LARGE SCALE GENOMIC DNA]</scope>
</reference>
<name>A0A4Y2LPJ7_ARAVE</name>
<dbReference type="PANTHER" id="PTHR36688">
    <property type="entry name" value="ENDO/EXONUCLEASE/PHOSPHATASE DOMAIN-CONTAINING PROTEIN"/>
    <property type="match status" value="1"/>
</dbReference>
<dbReference type="AlphaFoldDB" id="A0A4Y2LPJ7"/>
<sequence>MVLLRVLQINVNHSRSGHGSAFAFAEEQNFDVVCVQDPYIIDGFPLGDALGKPVFSSKSCNLLVGDFNVRSQIWGYGFEDHRGRVISEFISTNNFSICNRTDLGPTFVSSIGQSSPDLTLISSVHQHLLDSWWIDDKESLSDHRTISFVNALDIVTVEVCQGCPQGSVLAPHIWNFYFNEILFLNDDRRFLQAYADGLALLVVASSRKNMEHDVSFSLDLLCNNIKNLNLEVVSEKTLAFVFRGTQNKNKQKSVLATLKRPPIFKIFERPIRTVDPLKYLGIIIDNQLNWNDHILNLKTKIHNSVQNFHSISGPRWGAGVSLLKHWYLNVIQPSLLFGAAVWAGSFTKKQIYNLFSNQRVALVKISKCYRTCPTNALNVFLGLPPLHVAAHGLFIKFHIWCNRNSEYDFRNVEFLDLFIEIKYINLVRRVIAFPTQIVNPDFEIYTDGSGIDGNVGAAVCIFKNNSLSEFFKFKLSKYNSAFQAELTANNFAIGWALEGGFRVNIFTDSFSSIQILRKSNVKSRFINEIKNNVFKAVGSVGLSWVKTHAGIPGNELADQYAKLASIDGNFLDVPAPYSYLKNFVKNFILNSWQQHWGDSDTGVRVREFIPPILVFLQEFLETQEMLSWGWIRAAALPCWAGSLSPAARVVSYTQ</sequence>
<keyword evidence="4" id="KW-1185">Reference proteome</keyword>
<dbReference type="InterPro" id="IPR012337">
    <property type="entry name" value="RNaseH-like_sf"/>
</dbReference>
<feature type="domain" description="RNase H type-1" evidence="2">
    <location>
        <begin position="438"/>
        <end position="566"/>
    </location>
</feature>
<evidence type="ECO:0000313" key="3">
    <source>
        <dbReference type="EMBL" id="GBN16658.1"/>
    </source>
</evidence>
<comment type="caution">
    <text evidence="3">The sequence shown here is derived from an EMBL/GenBank/DDBJ whole genome shotgun (WGS) entry which is preliminary data.</text>
</comment>
<dbReference type="InterPro" id="IPR000477">
    <property type="entry name" value="RT_dom"/>
</dbReference>
<evidence type="ECO:0000259" key="1">
    <source>
        <dbReference type="PROSITE" id="PS50878"/>
    </source>
</evidence>
<dbReference type="OrthoDB" id="6437148at2759"/>
<dbReference type="Pfam" id="PF00078">
    <property type="entry name" value="RVT_1"/>
    <property type="match status" value="1"/>
</dbReference>
<dbReference type="GO" id="GO:0003676">
    <property type="term" value="F:nucleic acid binding"/>
    <property type="evidence" value="ECO:0007669"/>
    <property type="project" value="InterPro"/>
</dbReference>
<dbReference type="SUPFAM" id="SSF56219">
    <property type="entry name" value="DNase I-like"/>
    <property type="match status" value="1"/>
</dbReference>
<dbReference type="Pfam" id="PF14529">
    <property type="entry name" value="Exo_endo_phos_2"/>
    <property type="match status" value="1"/>
</dbReference>
<dbReference type="GO" id="GO:0004523">
    <property type="term" value="F:RNA-DNA hybrid ribonuclease activity"/>
    <property type="evidence" value="ECO:0007669"/>
    <property type="project" value="InterPro"/>
</dbReference>
<dbReference type="CDD" id="cd09276">
    <property type="entry name" value="Rnase_HI_RT_non_LTR"/>
    <property type="match status" value="1"/>
</dbReference>
<proteinExistence type="predicted"/>
<feature type="domain" description="Reverse transcriptase" evidence="1">
    <location>
        <begin position="1"/>
        <end position="284"/>
    </location>
</feature>
<accession>A0A4Y2LPJ7</accession>
<dbReference type="PANTHER" id="PTHR36688:SF1">
    <property type="entry name" value="ENDONUCLEASE_EXONUCLEASE_PHOSPHATASE DOMAIN-CONTAINING PROTEIN"/>
    <property type="match status" value="1"/>
</dbReference>